<keyword evidence="2" id="KW-0132">Cell division</keyword>
<evidence type="ECO:0000256" key="1">
    <source>
        <dbReference type="ARBA" id="ARBA00022729"/>
    </source>
</evidence>
<comment type="caution">
    <text evidence="7">The sequence shown here is derived from an EMBL/GenBank/DDBJ whole genome shotgun (WGS) entry which is preliminary data.</text>
</comment>
<reference evidence="7 8" key="1">
    <citation type="journal article" date="2020" name="Microorganisms">
        <title>Osmotic Adaptation and Compatible Solute Biosynthesis of Phototrophic Bacteria as Revealed from Genome Analyses.</title>
        <authorList>
            <person name="Imhoff J.F."/>
            <person name="Rahn T."/>
            <person name="Kunzel S."/>
            <person name="Keller A."/>
            <person name="Neulinger S.C."/>
        </authorList>
    </citation>
    <scope>NUCLEOTIDE SEQUENCE [LARGE SCALE GENOMIC DNA]</scope>
    <source>
        <strain evidence="7 8">DSM 21303</strain>
    </source>
</reference>
<feature type="signal peptide" evidence="2">
    <location>
        <begin position="1"/>
        <end position="29"/>
    </location>
</feature>
<dbReference type="InterPro" id="IPR011990">
    <property type="entry name" value="TPR-like_helical_dom_sf"/>
</dbReference>
<comment type="similarity">
    <text evidence="2">Belongs to the CpoB family.</text>
</comment>
<evidence type="ECO:0000259" key="5">
    <source>
        <dbReference type="Pfam" id="PF13525"/>
    </source>
</evidence>
<dbReference type="Pfam" id="PF13525">
    <property type="entry name" value="YfiO"/>
    <property type="match status" value="1"/>
</dbReference>
<proteinExistence type="inferred from homology"/>
<dbReference type="InterPro" id="IPR032519">
    <property type="entry name" value="YbgF_tri"/>
</dbReference>
<gene>
    <name evidence="7" type="primary">ygbF</name>
    <name evidence="2" type="synonym">cpoB</name>
    <name evidence="7" type="ORF">CKO25_07165</name>
</gene>
<sequence length="291" mass="32204" precursor="true">MDSRSLKCMLARGLITAALALALPAAAVADPMLEGRIARIERILDNQAGSELLLQMQQMQMEMQELRGLVELQHFEIQRLQRQQRGQFIDGDSRLGSERDDPPDARFSDGTPVDPNDPSDLSLPGALDLSVSDPARSARPTASGPTSSAATGIPSLPSPETSGGSERDSYAAAFELLKDRQFEQAQEAFNDLLRRYPQGQFTDNARYWLAETYYAQRNYPAAMAEFDRLVQLNSQSPKVPGALLKIGSIQAEQEDLEQARAIFQEIINRYPRTTEARLARSRLDQLGAAPR</sequence>
<protein>
    <recommendedName>
        <fullName evidence="2">Cell division coordinator CpoB</fullName>
    </recommendedName>
</protein>
<dbReference type="SUPFAM" id="SSF48452">
    <property type="entry name" value="TPR-like"/>
    <property type="match status" value="1"/>
</dbReference>
<organism evidence="7 8">
    <name type="scientific">Thiocapsa imhoffii</name>
    <dbReference type="NCBI Taxonomy" id="382777"/>
    <lineage>
        <taxon>Bacteria</taxon>
        <taxon>Pseudomonadati</taxon>
        <taxon>Pseudomonadota</taxon>
        <taxon>Gammaproteobacteria</taxon>
        <taxon>Chromatiales</taxon>
        <taxon>Chromatiaceae</taxon>
        <taxon>Thiocapsa</taxon>
    </lineage>
</organism>
<dbReference type="GO" id="GO:0030288">
    <property type="term" value="C:outer membrane-bounded periplasmic space"/>
    <property type="evidence" value="ECO:0007669"/>
    <property type="project" value="UniProtKB-UniRule"/>
</dbReference>
<evidence type="ECO:0000256" key="4">
    <source>
        <dbReference type="SAM" id="MobiDB-lite"/>
    </source>
</evidence>
<dbReference type="GO" id="GO:0043093">
    <property type="term" value="P:FtsZ-dependent cytokinesis"/>
    <property type="evidence" value="ECO:0007669"/>
    <property type="project" value="UniProtKB-UniRule"/>
</dbReference>
<feature type="chain" id="PRO_5041025881" description="Cell division coordinator CpoB" evidence="2">
    <location>
        <begin position="30"/>
        <end position="291"/>
    </location>
</feature>
<feature type="region of interest" description="Disordered" evidence="4">
    <location>
        <begin position="86"/>
        <end position="167"/>
    </location>
</feature>
<keyword evidence="2" id="KW-0574">Periplasm</keyword>
<dbReference type="HAMAP" id="MF_02066">
    <property type="entry name" value="CpoB"/>
    <property type="match status" value="1"/>
</dbReference>
<keyword evidence="3" id="KW-0802">TPR repeat</keyword>
<name>A0A9X0WH56_9GAMM</name>
<dbReference type="Pfam" id="PF16331">
    <property type="entry name" value="TolA_bind_tri"/>
    <property type="match status" value="1"/>
</dbReference>
<keyword evidence="2" id="KW-0131">Cell cycle</keyword>
<dbReference type="RefSeq" id="WP_200387230.1">
    <property type="nucleotide sequence ID" value="NZ_NRSD01000005.1"/>
</dbReference>
<dbReference type="InterPro" id="IPR034706">
    <property type="entry name" value="CpoB"/>
</dbReference>
<dbReference type="Gene3D" id="1.25.40.10">
    <property type="entry name" value="Tetratricopeptide repeat domain"/>
    <property type="match status" value="1"/>
</dbReference>
<dbReference type="NCBIfam" id="TIGR02795">
    <property type="entry name" value="tol_pal_ybgF"/>
    <property type="match status" value="1"/>
</dbReference>
<dbReference type="Gene3D" id="1.20.5.110">
    <property type="match status" value="1"/>
</dbReference>
<evidence type="ECO:0000259" key="6">
    <source>
        <dbReference type="Pfam" id="PF16331"/>
    </source>
</evidence>
<evidence type="ECO:0000313" key="8">
    <source>
        <dbReference type="Proteomes" id="UP001138802"/>
    </source>
</evidence>
<dbReference type="Proteomes" id="UP001138802">
    <property type="component" value="Unassembled WGS sequence"/>
</dbReference>
<feature type="repeat" description="TPR" evidence="3">
    <location>
        <begin position="240"/>
        <end position="273"/>
    </location>
</feature>
<dbReference type="EMBL" id="NRSD01000005">
    <property type="protein sequence ID" value="MBK1644440.1"/>
    <property type="molecule type" value="Genomic_DNA"/>
</dbReference>
<feature type="repeat" description="TPR" evidence="3">
    <location>
        <begin position="203"/>
        <end position="236"/>
    </location>
</feature>
<evidence type="ECO:0000313" key="7">
    <source>
        <dbReference type="EMBL" id="MBK1644440.1"/>
    </source>
</evidence>
<dbReference type="InterPro" id="IPR014162">
    <property type="entry name" value="CpoB_C"/>
</dbReference>
<evidence type="ECO:0000256" key="2">
    <source>
        <dbReference type="HAMAP-Rule" id="MF_02066"/>
    </source>
</evidence>
<keyword evidence="1 2" id="KW-0732">Signal</keyword>
<keyword evidence="8" id="KW-1185">Reference proteome</keyword>
<accession>A0A9X0WH56</accession>
<dbReference type="GO" id="GO:0070206">
    <property type="term" value="P:protein trimerization"/>
    <property type="evidence" value="ECO:0007669"/>
    <property type="project" value="InterPro"/>
</dbReference>
<feature type="compositionally biased region" description="Basic and acidic residues" evidence="4">
    <location>
        <begin position="91"/>
        <end position="107"/>
    </location>
</feature>
<evidence type="ECO:0000256" key="3">
    <source>
        <dbReference type="PROSITE-ProRule" id="PRU00339"/>
    </source>
</evidence>
<dbReference type="InterPro" id="IPR039565">
    <property type="entry name" value="BamD-like"/>
</dbReference>
<dbReference type="InterPro" id="IPR019734">
    <property type="entry name" value="TPR_rpt"/>
</dbReference>
<comment type="subcellular location">
    <subcellularLocation>
        <location evidence="2">Periplasm</location>
    </subcellularLocation>
</comment>
<feature type="domain" description="Outer membrane lipoprotein BamD-like" evidence="5">
    <location>
        <begin position="166"/>
        <end position="286"/>
    </location>
</feature>
<dbReference type="AlphaFoldDB" id="A0A9X0WH56"/>
<comment type="function">
    <text evidence="2">Mediates coordination of peptidoglycan synthesis and outer membrane constriction during cell division.</text>
</comment>
<dbReference type="PROSITE" id="PS50005">
    <property type="entry name" value="TPR"/>
    <property type="match status" value="2"/>
</dbReference>
<feature type="domain" description="YbgF trimerisation" evidence="6">
    <location>
        <begin position="33"/>
        <end position="103"/>
    </location>
</feature>